<keyword evidence="2" id="KW-1185">Reference proteome</keyword>
<name>A0A1J4JIE5_9EUKA</name>
<comment type="caution">
    <text evidence="1">The sequence shown here is derived from an EMBL/GenBank/DDBJ whole genome shotgun (WGS) entry which is preliminary data.</text>
</comment>
<accession>A0A1J4JIE5</accession>
<protein>
    <submittedName>
        <fullName evidence="1">Uncharacterized protein</fullName>
    </submittedName>
</protein>
<gene>
    <name evidence="1" type="ORF">TRFO_34744</name>
</gene>
<sequence length="685" mass="80566">MKTSKIDILKFSEYSSSGISHLEKPLTKKVYSLYEKNLKFIRGTFLMKMIINEPDSDFFDIPTVPSIFQSVYQDSSSVLHKFPPMYIQNFTQKIQNIYSTPVSFAASLDLYFQEDIADYLLFSYSTFPALFSFFQTDEFCESASSFLSSFFKCTKNFLISESLLTSFFISSTVFYDHFWSVLGDRIFSISYSTCSFDMFFNIFLDCLKSCLLLMSKYHIYAFKSFISVFPKDGHSFFIKRVILQPFLTASESSTSFISKEGNKFFQSFLEKFISLPFDSKYSTQLTDTLINQSTFASILPSVSGFIWKNGVPLLFSQFDIKLLHNILNFTEIFRFRYEERRVKFSDSFEEVISFSVFPMFCGKIPPEIGIGSDLFGEAPPILNIEVNDDDNRKWRQFLKHVTDENMPITHIIKILFNPPIEYSFIIGKNEIYIKFLLDYFHTNFLSFERAVLMQETLQKLVNMNSYIQASTNRIFHHFSFSFLQKNITNLYDIEPATFLITKDIEVPFVVHFEITMSALDTIKVLRNKLISKAEDEFEYELTGFMENEWKNYKNEPLFLYRVRHIMNASSILAHIKDCSYGKRLRIILKFVNQLKTILSIENMPLWKVLFQYAVFMSSQREVFSTFLYLHHFVFMSLKLDRLWDNETQNEWSLFNAGIWAIIQNNIKMNLFYSSKENAEHIFLHE</sequence>
<evidence type="ECO:0000313" key="1">
    <source>
        <dbReference type="EMBL" id="OHS98910.1"/>
    </source>
</evidence>
<dbReference type="AlphaFoldDB" id="A0A1J4JIE5"/>
<reference evidence="1" key="1">
    <citation type="submission" date="2016-10" db="EMBL/GenBank/DDBJ databases">
        <authorList>
            <person name="Benchimol M."/>
            <person name="Almeida L.G."/>
            <person name="Vasconcelos A.T."/>
            <person name="Perreira-Neves A."/>
            <person name="Rosa I.A."/>
            <person name="Tasca T."/>
            <person name="Bogo M.R."/>
            <person name="de Souza W."/>
        </authorList>
    </citation>
    <scope>NUCLEOTIDE SEQUENCE [LARGE SCALE GENOMIC DNA]</scope>
    <source>
        <strain evidence="1">K</strain>
    </source>
</reference>
<proteinExistence type="predicted"/>
<organism evidence="1 2">
    <name type="scientific">Tritrichomonas foetus</name>
    <dbReference type="NCBI Taxonomy" id="1144522"/>
    <lineage>
        <taxon>Eukaryota</taxon>
        <taxon>Metamonada</taxon>
        <taxon>Parabasalia</taxon>
        <taxon>Tritrichomonadida</taxon>
        <taxon>Tritrichomonadidae</taxon>
        <taxon>Tritrichomonas</taxon>
    </lineage>
</organism>
<dbReference type="RefSeq" id="XP_068352047.1">
    <property type="nucleotide sequence ID" value="XM_068509842.1"/>
</dbReference>
<evidence type="ECO:0000313" key="2">
    <source>
        <dbReference type="Proteomes" id="UP000179807"/>
    </source>
</evidence>
<dbReference type="Proteomes" id="UP000179807">
    <property type="component" value="Unassembled WGS sequence"/>
</dbReference>
<dbReference type="OrthoDB" id="10687405at2759"/>
<dbReference type="EMBL" id="MLAK01001033">
    <property type="protein sequence ID" value="OHS98910.1"/>
    <property type="molecule type" value="Genomic_DNA"/>
</dbReference>
<dbReference type="VEuPathDB" id="TrichDB:TRFO_34744"/>
<dbReference type="GeneID" id="94844546"/>